<name>A0ABW6ICP4_9CYAN</name>
<dbReference type="InterPro" id="IPR005063">
    <property type="entry name" value="Transposase_27"/>
</dbReference>
<proteinExistence type="predicted"/>
<gene>
    <name evidence="1" type="ORF">ACFVKH_06020</name>
</gene>
<dbReference type="EMBL" id="JBHZOL010000036">
    <property type="protein sequence ID" value="MFE4105824.1"/>
    <property type="molecule type" value="Genomic_DNA"/>
</dbReference>
<protein>
    <submittedName>
        <fullName evidence="1">IS1 family transposase</fullName>
    </submittedName>
</protein>
<evidence type="ECO:0000313" key="2">
    <source>
        <dbReference type="Proteomes" id="UP001600165"/>
    </source>
</evidence>
<dbReference type="Proteomes" id="UP001600165">
    <property type="component" value="Unassembled WGS sequence"/>
</dbReference>
<dbReference type="RefSeq" id="WP_377962988.1">
    <property type="nucleotide sequence ID" value="NZ_JBHZOL010000036.1"/>
</dbReference>
<organism evidence="1 2">
    <name type="scientific">Almyronema epifaneia S1</name>
    <dbReference type="NCBI Taxonomy" id="2991925"/>
    <lineage>
        <taxon>Bacteria</taxon>
        <taxon>Bacillati</taxon>
        <taxon>Cyanobacteriota</taxon>
        <taxon>Cyanophyceae</taxon>
        <taxon>Nodosilineales</taxon>
        <taxon>Nodosilineaceae</taxon>
        <taxon>Almyronema</taxon>
        <taxon>Almyronema epifaneia</taxon>
    </lineage>
</organism>
<sequence length="92" mass="9990">MKVSPQKKGRLTIQCDELWSLMGNKGNKQWVWLALDANTRGIVGVYIDARDEAAARKLTIVAAALSPMCDCLYRLLSSVCSNSTQQAASNSG</sequence>
<keyword evidence="2" id="KW-1185">Reference proteome</keyword>
<comment type="caution">
    <text evidence="1">The sequence shown here is derived from an EMBL/GenBank/DDBJ whole genome shotgun (WGS) entry which is preliminary data.</text>
</comment>
<accession>A0ABW6ICP4</accession>
<dbReference type="Pfam" id="PF03400">
    <property type="entry name" value="DDE_Tnp_IS1"/>
    <property type="match status" value="1"/>
</dbReference>
<evidence type="ECO:0000313" key="1">
    <source>
        <dbReference type="EMBL" id="MFE4105824.1"/>
    </source>
</evidence>
<reference evidence="1 2" key="1">
    <citation type="submission" date="2024-10" db="EMBL/GenBank/DDBJ databases">
        <authorList>
            <person name="Ratan Roy A."/>
            <person name="Morales Sandoval P.H."/>
            <person name="De Los Santos Villalobos S."/>
            <person name="Chakraborty S."/>
            <person name="Mukherjee J."/>
        </authorList>
    </citation>
    <scope>NUCLEOTIDE SEQUENCE [LARGE SCALE GENOMIC DNA]</scope>
    <source>
        <strain evidence="1 2">S1</strain>
    </source>
</reference>